<dbReference type="FunCoup" id="A0A2V0PGC9">
    <property type="interactions" value="696"/>
</dbReference>
<evidence type="ECO:0000313" key="7">
    <source>
        <dbReference type="Proteomes" id="UP000247498"/>
    </source>
</evidence>
<evidence type="ECO:0000313" key="6">
    <source>
        <dbReference type="EMBL" id="GBF98072.1"/>
    </source>
</evidence>
<comment type="similarity">
    <text evidence="1">Belongs to the COQ10 family.</text>
</comment>
<comment type="caution">
    <text evidence="6">The sequence shown here is derived from an EMBL/GenBank/DDBJ whole genome shotgun (WGS) entry which is preliminary data.</text>
</comment>
<name>A0A2V0PGC9_9CHLO</name>
<dbReference type="InParanoid" id="A0A2V0PGC9"/>
<dbReference type="PANTHER" id="PTHR12901:SF10">
    <property type="entry name" value="COENZYME Q-BINDING PROTEIN COQ10, MITOCHONDRIAL"/>
    <property type="match status" value="1"/>
</dbReference>
<dbReference type="SUPFAM" id="SSF55961">
    <property type="entry name" value="Bet v1-like"/>
    <property type="match status" value="1"/>
</dbReference>
<evidence type="ECO:0000256" key="4">
    <source>
        <dbReference type="SAM" id="MobiDB-lite"/>
    </source>
</evidence>
<dbReference type="InterPro" id="IPR005031">
    <property type="entry name" value="COQ10_START"/>
</dbReference>
<organism evidence="6 7">
    <name type="scientific">Raphidocelis subcapitata</name>
    <dbReference type="NCBI Taxonomy" id="307507"/>
    <lineage>
        <taxon>Eukaryota</taxon>
        <taxon>Viridiplantae</taxon>
        <taxon>Chlorophyta</taxon>
        <taxon>core chlorophytes</taxon>
        <taxon>Chlorophyceae</taxon>
        <taxon>CS clade</taxon>
        <taxon>Sphaeropleales</taxon>
        <taxon>Selenastraceae</taxon>
        <taxon>Raphidocelis</taxon>
    </lineage>
</organism>
<feature type="region of interest" description="Disordered" evidence="4">
    <location>
        <begin position="175"/>
        <end position="251"/>
    </location>
</feature>
<dbReference type="OrthoDB" id="292693at2759"/>
<dbReference type="InterPro" id="IPR044996">
    <property type="entry name" value="COQ10-like"/>
</dbReference>
<dbReference type="Proteomes" id="UP000247498">
    <property type="component" value="Unassembled WGS sequence"/>
</dbReference>
<dbReference type="GO" id="GO:0045333">
    <property type="term" value="P:cellular respiration"/>
    <property type="evidence" value="ECO:0007669"/>
    <property type="project" value="InterPro"/>
</dbReference>
<feature type="compositionally biased region" description="Low complexity" evidence="4">
    <location>
        <begin position="201"/>
        <end position="230"/>
    </location>
</feature>
<reference evidence="6 7" key="1">
    <citation type="journal article" date="2018" name="Sci. Rep.">
        <title>Raphidocelis subcapitata (=Pseudokirchneriella subcapitata) provides an insight into genome evolution and environmental adaptations in the Sphaeropleales.</title>
        <authorList>
            <person name="Suzuki S."/>
            <person name="Yamaguchi H."/>
            <person name="Nakajima N."/>
            <person name="Kawachi M."/>
        </authorList>
    </citation>
    <scope>NUCLEOTIDE SEQUENCE [LARGE SCALE GENOMIC DNA]</scope>
    <source>
        <strain evidence="6 7">NIES-35</strain>
    </source>
</reference>
<evidence type="ECO:0000256" key="3">
    <source>
        <dbReference type="ARBA" id="ARBA00024947"/>
    </source>
</evidence>
<proteinExistence type="inferred from homology"/>
<accession>A0A2V0PGC9</accession>
<dbReference type="STRING" id="307507.A0A2V0PGC9"/>
<feature type="domain" description="Coenzyme Q-binding protein COQ10 START" evidence="5">
    <location>
        <begin position="39"/>
        <end position="165"/>
    </location>
</feature>
<dbReference type="GO" id="GO:0005739">
    <property type="term" value="C:mitochondrion"/>
    <property type="evidence" value="ECO:0007669"/>
    <property type="project" value="TreeGrafter"/>
</dbReference>
<keyword evidence="7" id="KW-1185">Reference proteome</keyword>
<protein>
    <recommendedName>
        <fullName evidence="5">Coenzyme Q-binding protein COQ10 START domain-containing protein</fullName>
    </recommendedName>
</protein>
<evidence type="ECO:0000256" key="2">
    <source>
        <dbReference type="ARBA" id="ARBA00011814"/>
    </source>
</evidence>
<comment type="subunit">
    <text evidence="2">Interacts with coenzyme Q.</text>
</comment>
<comment type="function">
    <text evidence="3">Required for the function of coenzyme Q in the respiratory chain. May serve as a chaperone or may be involved in the transport of Q6 from its site of synthesis to the catalytic sites of the respiratory complexes.</text>
</comment>
<sequence length="251" mass="27323">MPRRAAPHAHALQQARGFLSGLAAEDSKVYQERRLLGWSPEQLYSVVSRVDEYSRFVPWCVGSKVLRGGAEGGYLEAELEVGFQVFVERYTSKVTLQAPNKVHSSVSDSRLFDHLESTWLLRPGPQPGTTWLVFKVDFAFRSALYRHVADLFFSEVVKRMIGAFEGRCREVYGPSSLAAGGGGRRRAVEGGGGGGGGGAVVGQLQRQHPQPHQPHPALHQSQTQQQQQRQQRIEYKPADGEGSGGAGGGAA</sequence>
<feature type="compositionally biased region" description="Gly residues" evidence="4">
    <location>
        <begin position="241"/>
        <end position="251"/>
    </location>
</feature>
<dbReference type="CDD" id="cd07813">
    <property type="entry name" value="COQ10p_like"/>
    <property type="match status" value="1"/>
</dbReference>
<evidence type="ECO:0000259" key="5">
    <source>
        <dbReference type="Pfam" id="PF03364"/>
    </source>
</evidence>
<dbReference type="AlphaFoldDB" id="A0A2V0PGC9"/>
<dbReference type="Gene3D" id="3.30.530.20">
    <property type="match status" value="1"/>
</dbReference>
<dbReference type="PANTHER" id="PTHR12901">
    <property type="entry name" value="SPERM PROTEIN HOMOLOG"/>
    <property type="match status" value="1"/>
</dbReference>
<dbReference type="Pfam" id="PF03364">
    <property type="entry name" value="Polyketide_cyc"/>
    <property type="match status" value="1"/>
</dbReference>
<dbReference type="GO" id="GO:0048039">
    <property type="term" value="F:ubiquinone binding"/>
    <property type="evidence" value="ECO:0007669"/>
    <property type="project" value="InterPro"/>
</dbReference>
<dbReference type="EMBL" id="BDRX01000115">
    <property type="protein sequence ID" value="GBF98072.1"/>
    <property type="molecule type" value="Genomic_DNA"/>
</dbReference>
<dbReference type="InterPro" id="IPR023393">
    <property type="entry name" value="START-like_dom_sf"/>
</dbReference>
<gene>
    <name evidence="6" type="ORF">Rsub_10300</name>
</gene>
<evidence type="ECO:0000256" key="1">
    <source>
        <dbReference type="ARBA" id="ARBA00006885"/>
    </source>
</evidence>
<feature type="compositionally biased region" description="Gly residues" evidence="4">
    <location>
        <begin position="189"/>
        <end position="200"/>
    </location>
</feature>